<reference evidence="1 2" key="1">
    <citation type="journal article" date="2022" name="Genome Biol. Evol.">
        <title>The Spruce Budworm Genome: Reconstructing the Evolutionary History of Antifreeze Proteins.</title>
        <authorList>
            <person name="Beliveau C."/>
            <person name="Gagne P."/>
            <person name="Picq S."/>
            <person name="Vernygora O."/>
            <person name="Keeling C.I."/>
            <person name="Pinkney K."/>
            <person name="Doucet D."/>
            <person name="Wen F."/>
            <person name="Johnston J.S."/>
            <person name="Maaroufi H."/>
            <person name="Boyle B."/>
            <person name="Laroche J."/>
            <person name="Dewar K."/>
            <person name="Juretic N."/>
            <person name="Blackburn G."/>
            <person name="Nisole A."/>
            <person name="Brunet B."/>
            <person name="Brandao M."/>
            <person name="Lumley L."/>
            <person name="Duan J."/>
            <person name="Quan G."/>
            <person name="Lucarotti C.J."/>
            <person name="Roe A.D."/>
            <person name="Sperling F.A.H."/>
            <person name="Levesque R.C."/>
            <person name="Cusson M."/>
        </authorList>
    </citation>
    <scope>NUCLEOTIDE SEQUENCE [LARGE SCALE GENOMIC DNA]</scope>
    <source>
        <strain evidence="1">Glfc:IPQL:Cfum</strain>
    </source>
</reference>
<comment type="caution">
    <text evidence="1">The sequence shown here is derived from an EMBL/GenBank/DDBJ whole genome shotgun (WGS) entry which is preliminary data.</text>
</comment>
<organism evidence="1 2">
    <name type="scientific">Choristoneura fumiferana</name>
    <name type="common">Spruce budworm moth</name>
    <name type="synonym">Archips fumiferana</name>
    <dbReference type="NCBI Taxonomy" id="7141"/>
    <lineage>
        <taxon>Eukaryota</taxon>
        <taxon>Metazoa</taxon>
        <taxon>Ecdysozoa</taxon>
        <taxon>Arthropoda</taxon>
        <taxon>Hexapoda</taxon>
        <taxon>Insecta</taxon>
        <taxon>Pterygota</taxon>
        <taxon>Neoptera</taxon>
        <taxon>Endopterygota</taxon>
        <taxon>Lepidoptera</taxon>
        <taxon>Glossata</taxon>
        <taxon>Ditrysia</taxon>
        <taxon>Tortricoidea</taxon>
        <taxon>Tortricidae</taxon>
        <taxon>Tortricinae</taxon>
        <taxon>Choristoneura</taxon>
    </lineage>
</organism>
<gene>
    <name evidence="1" type="ORF">MSG28_006244</name>
</gene>
<proteinExistence type="predicted"/>
<protein>
    <submittedName>
        <fullName evidence="1">Uncharacterized protein</fullName>
    </submittedName>
</protein>
<evidence type="ECO:0000313" key="2">
    <source>
        <dbReference type="Proteomes" id="UP001064048"/>
    </source>
</evidence>
<keyword evidence="2" id="KW-1185">Reference proteome</keyword>
<name>A0ACC0JEC5_CHOFU</name>
<dbReference type="EMBL" id="CM046110">
    <property type="protein sequence ID" value="KAI8422384.1"/>
    <property type="molecule type" value="Genomic_DNA"/>
</dbReference>
<dbReference type="Proteomes" id="UP001064048">
    <property type="component" value="Chromosome 10"/>
</dbReference>
<sequence>MDWGSRVALILMLFSVTISGENDSTDSSTTENNPDHDHLAFAVNELGYKLMMETMKQNTDSNIVISPTGIAGLLAMTLLGSAGRTYDELATALGFSQDILTNRANHENFGELLAGLNSNASSQTLYADAIFVDARAQLRALFREYLKRVYRGDALVTSFSDSGHAKDTINEWIKNNTNGRIEDFLKEPLPTQTKVVLLCALYFSGQWKHPFIPEYTVKMPFRSPGGDVMADLMLNFGQFKYIFSVNDGLHMIALPYNDSTTTMYVLKPRFPKRTSLPELMSRLNCSRINQLINQMETNKAVIRFPKIDIKSSMNLEESLKALGLTSMFSPREANFALMVKSEKEVDAKENDLIAKIRSGDRPKEIKDEVNSLPNPGVYVETVLHDVKIAINEYGTEAVAATSGILARSAEQFYADSPFYICARCARDDVLLHVPRAVMMYEI</sequence>
<evidence type="ECO:0000313" key="1">
    <source>
        <dbReference type="EMBL" id="KAI8422384.1"/>
    </source>
</evidence>
<accession>A0ACC0JEC5</accession>